<dbReference type="InterPro" id="IPR002347">
    <property type="entry name" value="SDR_fam"/>
</dbReference>
<dbReference type="EMBL" id="JAPEUV010000019">
    <property type="protein sequence ID" value="KAJ4339902.1"/>
    <property type="molecule type" value="Genomic_DNA"/>
</dbReference>
<keyword evidence="3" id="KW-1185">Reference proteome</keyword>
<dbReference type="SUPFAM" id="SSF51735">
    <property type="entry name" value="NAD(P)-binding Rossmann-fold domains"/>
    <property type="match status" value="1"/>
</dbReference>
<dbReference type="GO" id="GO:0006629">
    <property type="term" value="P:lipid metabolic process"/>
    <property type="evidence" value="ECO:0007669"/>
    <property type="project" value="InterPro"/>
</dbReference>
<protein>
    <submittedName>
        <fullName evidence="2">Uncharacterized protein</fullName>
    </submittedName>
</protein>
<dbReference type="InterPro" id="IPR032075">
    <property type="entry name" value="PI-PLC-C1"/>
</dbReference>
<dbReference type="InterPro" id="IPR036291">
    <property type="entry name" value="NAD(P)-bd_dom_sf"/>
</dbReference>
<evidence type="ECO:0000313" key="3">
    <source>
        <dbReference type="Proteomes" id="UP001140562"/>
    </source>
</evidence>
<dbReference type="Pfam" id="PF16670">
    <property type="entry name" value="PI-PLC-C1"/>
    <property type="match status" value="1"/>
</dbReference>
<dbReference type="AlphaFoldDB" id="A0A9W8X381"/>
<proteinExistence type="inferred from homology"/>
<dbReference type="PRINTS" id="PR00081">
    <property type="entry name" value="GDHRDH"/>
</dbReference>
<dbReference type="GO" id="GO:0019748">
    <property type="term" value="P:secondary metabolic process"/>
    <property type="evidence" value="ECO:0007669"/>
    <property type="project" value="TreeGrafter"/>
</dbReference>
<dbReference type="OrthoDB" id="2017497at2759"/>
<name>A0A9W8X381_9PLEO</name>
<evidence type="ECO:0000313" key="2">
    <source>
        <dbReference type="EMBL" id="KAJ4339902.1"/>
    </source>
</evidence>
<reference evidence="2" key="1">
    <citation type="submission" date="2022-10" db="EMBL/GenBank/DDBJ databases">
        <title>Tapping the CABI collections for fungal endophytes: first genome assemblies for Collariella, Neodidymelliopsis, Ascochyta clinopodiicola, Didymella pomorum, Didymosphaeria variabile, Neocosmospora piperis and Neocucurbitaria cava.</title>
        <authorList>
            <person name="Hill R."/>
        </authorList>
    </citation>
    <scope>NUCLEOTIDE SEQUENCE</scope>
    <source>
        <strain evidence="2">IMI 360193</strain>
    </source>
</reference>
<dbReference type="Pfam" id="PF00106">
    <property type="entry name" value="adh_short"/>
    <property type="match status" value="1"/>
</dbReference>
<dbReference type="GO" id="GO:0005737">
    <property type="term" value="C:cytoplasm"/>
    <property type="evidence" value="ECO:0007669"/>
    <property type="project" value="TreeGrafter"/>
</dbReference>
<evidence type="ECO:0000256" key="1">
    <source>
        <dbReference type="ARBA" id="ARBA00006484"/>
    </source>
</evidence>
<dbReference type="CDD" id="cd08589">
    <property type="entry name" value="PI-PLCc_SaPLC1_like"/>
    <property type="match status" value="1"/>
</dbReference>
<organism evidence="2 3">
    <name type="scientific">Didymella glomerata</name>
    <dbReference type="NCBI Taxonomy" id="749621"/>
    <lineage>
        <taxon>Eukaryota</taxon>
        <taxon>Fungi</taxon>
        <taxon>Dikarya</taxon>
        <taxon>Ascomycota</taxon>
        <taxon>Pezizomycotina</taxon>
        <taxon>Dothideomycetes</taxon>
        <taxon>Pleosporomycetidae</taxon>
        <taxon>Pleosporales</taxon>
        <taxon>Pleosporineae</taxon>
        <taxon>Didymellaceae</taxon>
        <taxon>Didymella</taxon>
    </lineage>
</organism>
<dbReference type="Proteomes" id="UP001140562">
    <property type="component" value="Unassembled WGS sequence"/>
</dbReference>
<sequence length="626" mass="69160">MPSSTADRQIILITGANGGIGFDTATLLTCNSPHNHVLVGSRNTAKGEAALKKIHDKNPKGTASLLQLDANDDESINAAVKHIEQEFGHLDILINNAGIATETYDGQWPSRDQLRAEFETNVFGPTVLTAAVLPLLRKSKTPKIINVSSGLGSISRCVATDGNDPNGTIVRVPGYRMTKSALNMLTAYQYQQLKKEGFKVWSFCPGFVVTDLAKDREAREKMSSCESSETSAQGILEIIEGKRDEEVGMFLQKYGKHSAFVASKTTNSDVRMNHIQVIGTHNSYHRQVSLAEQAVFEKYVPSPEDYYYSHATLPNQLEHQAVRSLELDLHSDEKGGLYYPPVIWTLSNLTNTTTPFDGSVLQKPGIKVFHVTDFDPDSVCHTFVDCLIQLKKWSDANKNHVPIIIDLELKTDAPACAIGGVCPGEATNWTLPRLLNVDAEILSVFPKKQLIRPDDVRQGNLTLEQSVVRKGWPLLSDARGRFMFFFDNDPKPTDPNSPRELYKSGGHESLQNRTVFTNSLEGSTDGAVIKSNEPRGNMTAEIQRLVKKGYIVRTRSDVPLDTVLNKTTEMRDSAFASGAHIVSTDFPAWGMSARWGWDYVAQLKDGRVARCNPVNAPKGCKDIKLE</sequence>
<dbReference type="GO" id="GO:0016491">
    <property type="term" value="F:oxidoreductase activity"/>
    <property type="evidence" value="ECO:0007669"/>
    <property type="project" value="TreeGrafter"/>
</dbReference>
<dbReference type="InterPro" id="IPR051468">
    <property type="entry name" value="Fungal_SecMetab_SDRs"/>
</dbReference>
<dbReference type="SUPFAM" id="SSF51695">
    <property type="entry name" value="PLC-like phosphodiesterases"/>
    <property type="match status" value="1"/>
</dbReference>
<dbReference type="Gene3D" id="3.20.20.190">
    <property type="entry name" value="Phosphatidylinositol (PI) phosphodiesterase"/>
    <property type="match status" value="1"/>
</dbReference>
<accession>A0A9W8X381</accession>
<dbReference type="InterPro" id="IPR017946">
    <property type="entry name" value="PLC-like_Pdiesterase_TIM-brl"/>
</dbReference>
<dbReference type="GO" id="GO:0008081">
    <property type="term" value="F:phosphoric diester hydrolase activity"/>
    <property type="evidence" value="ECO:0007669"/>
    <property type="project" value="InterPro"/>
</dbReference>
<gene>
    <name evidence="2" type="ORF">N0V87_002840</name>
</gene>
<comment type="caution">
    <text evidence="2">The sequence shown here is derived from an EMBL/GenBank/DDBJ whole genome shotgun (WGS) entry which is preliminary data.</text>
</comment>
<comment type="similarity">
    <text evidence="1">Belongs to the short-chain dehydrogenases/reductases (SDR) family.</text>
</comment>
<dbReference type="PANTHER" id="PTHR43544">
    <property type="entry name" value="SHORT-CHAIN DEHYDROGENASE/REDUCTASE"/>
    <property type="match status" value="1"/>
</dbReference>
<dbReference type="Gene3D" id="3.40.50.720">
    <property type="entry name" value="NAD(P)-binding Rossmann-like Domain"/>
    <property type="match status" value="1"/>
</dbReference>
<dbReference type="PANTHER" id="PTHR43544:SF32">
    <property type="entry name" value="CHAIN DEHYDROGENASE, PUTATIVE (AFU_ORTHOLOGUE AFUA_5G01530)-RELATED"/>
    <property type="match status" value="1"/>
</dbReference>